<evidence type="ECO:0000313" key="5">
    <source>
        <dbReference type="Proteomes" id="UP000825935"/>
    </source>
</evidence>
<sequence length="110" mass="12125">MASILRCTALFLLLVLLFVMTAPQSLEAARENPEGTRDSTGLRGLSEKNPEENEEVVMPEGLCRYSSKTFSGVCVSSRSCAYQCTSVEHAAAGACHVHHVTRHCYCYRHC</sequence>
<dbReference type="Proteomes" id="UP000825935">
    <property type="component" value="Chromosome 17"/>
</dbReference>
<dbReference type="EMBL" id="CM035422">
    <property type="protein sequence ID" value="KAH7373879.1"/>
    <property type="molecule type" value="Genomic_DNA"/>
</dbReference>
<dbReference type="SMART" id="SM00505">
    <property type="entry name" value="Knot1"/>
    <property type="match status" value="1"/>
</dbReference>
<protein>
    <recommendedName>
        <fullName evidence="3">Knottins-like domain-containing protein</fullName>
    </recommendedName>
</protein>
<evidence type="ECO:0000259" key="3">
    <source>
        <dbReference type="SMART" id="SM00505"/>
    </source>
</evidence>
<dbReference type="Pfam" id="PF00304">
    <property type="entry name" value="Gamma-thionin"/>
    <property type="match status" value="1"/>
</dbReference>
<dbReference type="AlphaFoldDB" id="A0A8T2SXM6"/>
<organism evidence="4 5">
    <name type="scientific">Ceratopteris richardii</name>
    <name type="common">Triangle waterfern</name>
    <dbReference type="NCBI Taxonomy" id="49495"/>
    <lineage>
        <taxon>Eukaryota</taxon>
        <taxon>Viridiplantae</taxon>
        <taxon>Streptophyta</taxon>
        <taxon>Embryophyta</taxon>
        <taxon>Tracheophyta</taxon>
        <taxon>Polypodiopsida</taxon>
        <taxon>Polypodiidae</taxon>
        <taxon>Polypodiales</taxon>
        <taxon>Pteridineae</taxon>
        <taxon>Pteridaceae</taxon>
        <taxon>Parkerioideae</taxon>
        <taxon>Ceratopteris</taxon>
    </lineage>
</organism>
<dbReference type="SUPFAM" id="SSF57095">
    <property type="entry name" value="Scorpion toxin-like"/>
    <property type="match status" value="1"/>
</dbReference>
<dbReference type="PROSITE" id="PS00940">
    <property type="entry name" value="GAMMA_THIONIN"/>
    <property type="match status" value="1"/>
</dbReference>
<gene>
    <name evidence="4" type="ORF">KP509_17G078400</name>
</gene>
<reference evidence="4" key="1">
    <citation type="submission" date="2021-08" db="EMBL/GenBank/DDBJ databases">
        <title>WGS assembly of Ceratopteris richardii.</title>
        <authorList>
            <person name="Marchant D.B."/>
            <person name="Chen G."/>
            <person name="Jenkins J."/>
            <person name="Shu S."/>
            <person name="Leebens-Mack J."/>
            <person name="Grimwood J."/>
            <person name="Schmutz J."/>
            <person name="Soltis P."/>
            <person name="Soltis D."/>
            <person name="Chen Z.-H."/>
        </authorList>
    </citation>
    <scope>NUCLEOTIDE SEQUENCE</scope>
    <source>
        <strain evidence="4">Whitten #5841</strain>
        <tissue evidence="4">Leaf</tissue>
    </source>
</reference>
<feature type="region of interest" description="Disordered" evidence="1">
    <location>
        <begin position="27"/>
        <end position="54"/>
    </location>
</feature>
<dbReference type="GO" id="GO:0006952">
    <property type="term" value="P:defense response"/>
    <property type="evidence" value="ECO:0007669"/>
    <property type="project" value="InterPro"/>
</dbReference>
<comment type="caution">
    <text evidence="4">The sequence shown here is derived from an EMBL/GenBank/DDBJ whole genome shotgun (WGS) entry which is preliminary data.</text>
</comment>
<feature type="domain" description="Knottins-like" evidence="3">
    <location>
        <begin position="62"/>
        <end position="110"/>
    </location>
</feature>
<dbReference type="InterPro" id="IPR036574">
    <property type="entry name" value="Scorpion_toxin-like_sf"/>
</dbReference>
<keyword evidence="5" id="KW-1185">Reference proteome</keyword>
<dbReference type="Gene3D" id="3.30.30.10">
    <property type="entry name" value="Knottin, scorpion toxin-like"/>
    <property type="match status" value="1"/>
</dbReference>
<feature type="signal peptide" evidence="2">
    <location>
        <begin position="1"/>
        <end position="28"/>
    </location>
</feature>
<evidence type="ECO:0000313" key="4">
    <source>
        <dbReference type="EMBL" id="KAH7373879.1"/>
    </source>
</evidence>
<evidence type="ECO:0000256" key="1">
    <source>
        <dbReference type="SAM" id="MobiDB-lite"/>
    </source>
</evidence>
<proteinExistence type="predicted"/>
<dbReference type="InterPro" id="IPR003614">
    <property type="entry name" value="Knottins"/>
</dbReference>
<name>A0A8T2SXM6_CERRI</name>
<accession>A0A8T2SXM6</accession>
<feature type="chain" id="PRO_5035867033" description="Knottins-like domain-containing protein" evidence="2">
    <location>
        <begin position="29"/>
        <end position="110"/>
    </location>
</feature>
<feature type="compositionally biased region" description="Basic and acidic residues" evidence="1">
    <location>
        <begin position="28"/>
        <end position="37"/>
    </location>
</feature>
<dbReference type="InterPro" id="IPR008176">
    <property type="entry name" value="Defensin_plant"/>
</dbReference>
<keyword evidence="2" id="KW-0732">Signal</keyword>
<evidence type="ECO:0000256" key="2">
    <source>
        <dbReference type="SAM" id="SignalP"/>
    </source>
</evidence>